<dbReference type="InterPro" id="IPR050685">
    <property type="entry name" value="LDLR"/>
</dbReference>
<feature type="compositionally biased region" description="Basic and acidic residues" evidence="8">
    <location>
        <begin position="105"/>
        <end position="127"/>
    </location>
</feature>
<keyword evidence="3" id="KW-0677">Repeat</keyword>
<dbReference type="GO" id="GO:0005886">
    <property type="term" value="C:plasma membrane"/>
    <property type="evidence" value="ECO:0007669"/>
    <property type="project" value="TreeGrafter"/>
</dbReference>
<dbReference type="Proteomes" id="UP000838756">
    <property type="component" value="Unassembled WGS sequence"/>
</dbReference>
<evidence type="ECO:0000256" key="6">
    <source>
        <dbReference type="ARBA" id="ARBA00023157"/>
    </source>
</evidence>
<comment type="caution">
    <text evidence="7">Lacks conserved residue(s) required for the propagation of feature annotation.</text>
</comment>
<dbReference type="Gene3D" id="4.10.400.10">
    <property type="entry name" value="Low-density Lipoprotein Receptor"/>
    <property type="match status" value="3"/>
</dbReference>
<feature type="region of interest" description="Disordered" evidence="8">
    <location>
        <begin position="105"/>
        <end position="138"/>
    </location>
</feature>
<feature type="signal peptide" evidence="9">
    <location>
        <begin position="1"/>
        <end position="21"/>
    </location>
</feature>
<organism evidence="10 11">
    <name type="scientific">Pararge aegeria aegeria</name>
    <dbReference type="NCBI Taxonomy" id="348720"/>
    <lineage>
        <taxon>Eukaryota</taxon>
        <taxon>Metazoa</taxon>
        <taxon>Ecdysozoa</taxon>
        <taxon>Arthropoda</taxon>
        <taxon>Hexapoda</taxon>
        <taxon>Insecta</taxon>
        <taxon>Pterygota</taxon>
        <taxon>Neoptera</taxon>
        <taxon>Endopterygota</taxon>
        <taxon>Lepidoptera</taxon>
        <taxon>Glossata</taxon>
        <taxon>Ditrysia</taxon>
        <taxon>Papilionoidea</taxon>
        <taxon>Nymphalidae</taxon>
        <taxon>Satyrinae</taxon>
        <taxon>Satyrini</taxon>
        <taxon>Parargina</taxon>
        <taxon>Pararge</taxon>
    </lineage>
</organism>
<protein>
    <submittedName>
        <fullName evidence="10">Jg7007 protein</fullName>
    </submittedName>
</protein>
<reference evidence="10" key="1">
    <citation type="submission" date="2022-03" db="EMBL/GenBank/DDBJ databases">
        <authorList>
            <person name="Lindestad O."/>
        </authorList>
    </citation>
    <scope>NUCLEOTIDE SEQUENCE</scope>
</reference>
<keyword evidence="2" id="KW-0812">Transmembrane</keyword>
<dbReference type="SUPFAM" id="SSF57424">
    <property type="entry name" value="LDL receptor-like module"/>
    <property type="match status" value="3"/>
</dbReference>
<dbReference type="PRINTS" id="PR00261">
    <property type="entry name" value="LDLRECEPTOR"/>
</dbReference>
<dbReference type="PROSITE" id="PS50068">
    <property type="entry name" value="LDLRA_2"/>
    <property type="match status" value="2"/>
</dbReference>
<evidence type="ECO:0000256" key="5">
    <source>
        <dbReference type="ARBA" id="ARBA00023136"/>
    </source>
</evidence>
<evidence type="ECO:0000256" key="8">
    <source>
        <dbReference type="SAM" id="MobiDB-lite"/>
    </source>
</evidence>
<dbReference type="AlphaFoldDB" id="A0A8S4SBV3"/>
<gene>
    <name evidence="10" type="primary">jg7007</name>
    <name evidence="10" type="ORF">PAEG_LOCUS24060</name>
</gene>
<dbReference type="InterPro" id="IPR002172">
    <property type="entry name" value="LDrepeatLR_classA_rpt"/>
</dbReference>
<evidence type="ECO:0000256" key="2">
    <source>
        <dbReference type="ARBA" id="ARBA00022692"/>
    </source>
</evidence>
<feature type="disulfide bond" evidence="7">
    <location>
        <begin position="453"/>
        <end position="468"/>
    </location>
</feature>
<evidence type="ECO:0000256" key="1">
    <source>
        <dbReference type="ARBA" id="ARBA00004167"/>
    </source>
</evidence>
<feature type="disulfide bond" evidence="7">
    <location>
        <begin position="634"/>
        <end position="649"/>
    </location>
</feature>
<evidence type="ECO:0000256" key="9">
    <source>
        <dbReference type="SAM" id="SignalP"/>
    </source>
</evidence>
<accession>A0A8S4SBV3</accession>
<proteinExistence type="predicted"/>
<keyword evidence="11" id="KW-1185">Reference proteome</keyword>
<dbReference type="PANTHER" id="PTHR24270">
    <property type="entry name" value="LOW-DENSITY LIPOPROTEIN RECEPTOR-RELATED"/>
    <property type="match status" value="1"/>
</dbReference>
<dbReference type="CDD" id="cd00112">
    <property type="entry name" value="LDLa"/>
    <property type="match status" value="3"/>
</dbReference>
<name>A0A8S4SBV3_9NEOP</name>
<dbReference type="GO" id="GO:0016192">
    <property type="term" value="P:vesicle-mediated transport"/>
    <property type="evidence" value="ECO:0007669"/>
    <property type="project" value="UniProtKB-ARBA"/>
</dbReference>
<evidence type="ECO:0000256" key="7">
    <source>
        <dbReference type="PROSITE-ProRule" id="PRU00124"/>
    </source>
</evidence>
<keyword evidence="5" id="KW-0472">Membrane</keyword>
<evidence type="ECO:0000256" key="3">
    <source>
        <dbReference type="ARBA" id="ARBA00022737"/>
    </source>
</evidence>
<evidence type="ECO:0000313" key="11">
    <source>
        <dbReference type="Proteomes" id="UP000838756"/>
    </source>
</evidence>
<comment type="caution">
    <text evidence="10">The sequence shown here is derived from an EMBL/GenBank/DDBJ whole genome shotgun (WGS) entry which is preliminary data.</text>
</comment>
<evidence type="ECO:0000313" key="10">
    <source>
        <dbReference type="EMBL" id="CAH2261967.1"/>
    </source>
</evidence>
<evidence type="ECO:0000256" key="4">
    <source>
        <dbReference type="ARBA" id="ARBA00022989"/>
    </source>
</evidence>
<sequence>MLATISVFILGYDHFLVLCEAEIVDNKKGNNPNRTMQEITKKIDNIANTLLTHSSVNNRSYVLNYLENKLLKTAGKLGLSGKKHVQLVLEGIKLKILNGMKDKQTTKVQTEKKEVSENEHNDHHEMVTENSNKIESPIESKDNLYNSSENKQRFLSSYKENLLELASEQFNELLTKKEESNNSSRIDTLTLQNDDKISLSDYGNSVKLDKNIHIYKTSNVHKSFTQPLACHEYVNRTCEDVKNMNRLKCLYDYSYITLDKLCDGTPDCPFKSDEINCYSQVMEKFLYIKQIMANLEPNQYSDCFKLDFGKSMLLNQAKVLQNVLNKELHFKVKDIELNSLNDSDGEKKHNFKEDREANNIALVISTLALSLDGALCSKKLSFDTRRFNDFFDIELEKEFGKSIGSPKNCKCNKEFCVNCTFYCKRLCRQHNSLTNWNCGSINGKAMISLNLLCDGKLDCFDESDEEGCVLGIGYAKFEAREMFSNIYNMLQLKASKQRHPYHKKYLYLSNSIKKLQELTMKAVPNLETIKKVRDKCYTMLRTIYTDTVKQSDIRNDPEEEYSFLISINHNLGTALKRSHTGNINVMGNGCHCRNGSCSVSFCTKKCAKACAVEPKLTKYHCGQSFESVEVEKVCDGVKDCSDGMDEINCKTDEICRRHHLVVLQHNLQRIGDHLKGTALGELLTSWKLKVISTLKVAEKNERPSPQEMKIIIEDIIKDLVVTYVSVEKYRRSSPDYALGEFLDISQIILESIKSCRK</sequence>
<dbReference type="InterPro" id="IPR036055">
    <property type="entry name" value="LDL_receptor-like_sf"/>
</dbReference>
<dbReference type="EMBL" id="CAKXAJ010026208">
    <property type="protein sequence ID" value="CAH2261967.1"/>
    <property type="molecule type" value="Genomic_DNA"/>
</dbReference>
<keyword evidence="4" id="KW-1133">Transmembrane helix</keyword>
<dbReference type="SMART" id="SM00192">
    <property type="entry name" value="LDLa"/>
    <property type="match status" value="3"/>
</dbReference>
<dbReference type="OrthoDB" id="1925699at2759"/>
<feature type="chain" id="PRO_5035924626" evidence="9">
    <location>
        <begin position="22"/>
        <end position="757"/>
    </location>
</feature>
<comment type="subcellular location">
    <subcellularLocation>
        <location evidence="1">Membrane</location>
        <topology evidence="1">Single-pass membrane protein</topology>
    </subcellularLocation>
</comment>
<keyword evidence="6 7" id="KW-1015">Disulfide bond</keyword>
<keyword evidence="9" id="KW-0732">Signal</keyword>